<name>A0A1H7KYK1_9GAMM</name>
<dbReference type="InterPro" id="IPR006439">
    <property type="entry name" value="HAD-SF_hydro_IA"/>
</dbReference>
<dbReference type="GO" id="GO:0005829">
    <property type="term" value="C:cytosol"/>
    <property type="evidence" value="ECO:0007669"/>
    <property type="project" value="TreeGrafter"/>
</dbReference>
<dbReference type="Gene3D" id="1.10.150.240">
    <property type="entry name" value="Putative phosphatase, domain 2"/>
    <property type="match status" value="1"/>
</dbReference>
<dbReference type="EMBL" id="FOAS01000006">
    <property type="protein sequence ID" value="SEK91576.1"/>
    <property type="molecule type" value="Genomic_DNA"/>
</dbReference>
<dbReference type="PANTHER" id="PTHR43434:SF24">
    <property type="entry name" value="HYDROLASE-RELATED"/>
    <property type="match status" value="1"/>
</dbReference>
<dbReference type="STRING" id="1429083.GCA_001885685_01047"/>
<evidence type="ECO:0000313" key="4">
    <source>
        <dbReference type="Proteomes" id="UP000185766"/>
    </source>
</evidence>
<dbReference type="AlphaFoldDB" id="A0A1H7KYK1"/>
<dbReference type="SFLD" id="SFLDG01135">
    <property type="entry name" value="C1.5.6:_HAD__Beta-PGM__Phospha"/>
    <property type="match status" value="1"/>
</dbReference>
<evidence type="ECO:0000256" key="2">
    <source>
        <dbReference type="ARBA" id="ARBA00022723"/>
    </source>
</evidence>
<proteinExistence type="predicted"/>
<dbReference type="NCBIfam" id="TIGR01549">
    <property type="entry name" value="HAD-SF-IA-v1"/>
    <property type="match status" value="1"/>
</dbReference>
<dbReference type="GO" id="GO:0008967">
    <property type="term" value="F:phosphoglycolate phosphatase activity"/>
    <property type="evidence" value="ECO:0007669"/>
    <property type="project" value="TreeGrafter"/>
</dbReference>
<dbReference type="PANTHER" id="PTHR43434">
    <property type="entry name" value="PHOSPHOGLYCOLATE PHOSPHATASE"/>
    <property type="match status" value="1"/>
</dbReference>
<gene>
    <name evidence="3" type="ORF">SAMN05216214_106116</name>
</gene>
<reference evidence="3 4" key="1">
    <citation type="submission" date="2016-10" db="EMBL/GenBank/DDBJ databases">
        <authorList>
            <person name="de Groot N.N."/>
        </authorList>
    </citation>
    <scope>NUCLEOTIDE SEQUENCE [LARGE SCALE GENOMIC DNA]</scope>
    <source>
        <strain evidence="3 4">JCM 19513</strain>
    </source>
</reference>
<organism evidence="3 4">
    <name type="scientific">Atopomonas hussainii</name>
    <dbReference type="NCBI Taxonomy" id="1429083"/>
    <lineage>
        <taxon>Bacteria</taxon>
        <taxon>Pseudomonadati</taxon>
        <taxon>Pseudomonadota</taxon>
        <taxon>Gammaproteobacteria</taxon>
        <taxon>Pseudomonadales</taxon>
        <taxon>Pseudomonadaceae</taxon>
        <taxon>Atopomonas</taxon>
    </lineage>
</organism>
<dbReference type="InterPro" id="IPR036412">
    <property type="entry name" value="HAD-like_sf"/>
</dbReference>
<dbReference type="SUPFAM" id="SSF56784">
    <property type="entry name" value="HAD-like"/>
    <property type="match status" value="1"/>
</dbReference>
<protein>
    <submittedName>
        <fullName evidence="3">Phosphoglycolate phosphatase</fullName>
    </submittedName>
</protein>
<evidence type="ECO:0000256" key="1">
    <source>
        <dbReference type="ARBA" id="ARBA00001946"/>
    </source>
</evidence>
<sequence length="231" mass="25191">MTEPIKLLMLDWDGTLVDSIGRIVESMQVAARHVGIAPQNDAAIRGIIGLGLPEAIRELHPELLGDSRYAPFKDAYSDHYMALEASPSAFFNGAFEMLEQLREQGVLLTVATGKSRRGLDRVLSNKGLTDYFVATRCADETASKPDPLMLHELMAYCGVKPEHAAMVGDSVFDLRMGKNAGVRTFAAAYGAMPAPVLLAEQPDGLLQQFTEIGNFFTHHSTETEKASEHAL</sequence>
<dbReference type="InterPro" id="IPR023198">
    <property type="entry name" value="PGP-like_dom2"/>
</dbReference>
<dbReference type="Pfam" id="PF13419">
    <property type="entry name" value="HAD_2"/>
    <property type="match status" value="1"/>
</dbReference>
<comment type="cofactor">
    <cofactor evidence="1">
        <name>Mg(2+)</name>
        <dbReference type="ChEBI" id="CHEBI:18420"/>
    </cofactor>
</comment>
<dbReference type="Gene3D" id="3.40.50.1000">
    <property type="entry name" value="HAD superfamily/HAD-like"/>
    <property type="match status" value="1"/>
</dbReference>
<keyword evidence="2" id="KW-0479">Metal-binding</keyword>
<dbReference type="SFLD" id="SFLDS00003">
    <property type="entry name" value="Haloacid_Dehalogenase"/>
    <property type="match status" value="1"/>
</dbReference>
<dbReference type="RefSeq" id="WP_074866905.1">
    <property type="nucleotide sequence ID" value="NZ_FOAS01000006.1"/>
</dbReference>
<dbReference type="InterPro" id="IPR050155">
    <property type="entry name" value="HAD-like_hydrolase_sf"/>
</dbReference>
<dbReference type="GO" id="GO:0046872">
    <property type="term" value="F:metal ion binding"/>
    <property type="evidence" value="ECO:0007669"/>
    <property type="project" value="UniProtKB-KW"/>
</dbReference>
<dbReference type="InterPro" id="IPR023214">
    <property type="entry name" value="HAD_sf"/>
</dbReference>
<dbReference type="InterPro" id="IPR041492">
    <property type="entry name" value="HAD_2"/>
</dbReference>
<evidence type="ECO:0000313" key="3">
    <source>
        <dbReference type="EMBL" id="SEK91576.1"/>
    </source>
</evidence>
<dbReference type="SFLD" id="SFLDG01129">
    <property type="entry name" value="C1.5:_HAD__Beta-PGM__Phosphata"/>
    <property type="match status" value="1"/>
</dbReference>
<dbReference type="Proteomes" id="UP000185766">
    <property type="component" value="Unassembled WGS sequence"/>
</dbReference>
<keyword evidence="4" id="KW-1185">Reference proteome</keyword>
<accession>A0A1H7KYK1</accession>
<dbReference type="GO" id="GO:0006281">
    <property type="term" value="P:DNA repair"/>
    <property type="evidence" value="ECO:0007669"/>
    <property type="project" value="TreeGrafter"/>
</dbReference>